<dbReference type="PROSITE" id="PS52015">
    <property type="entry name" value="TONB_CTD"/>
    <property type="match status" value="1"/>
</dbReference>
<feature type="chain" id="PRO_5046318265" evidence="5">
    <location>
        <begin position="25"/>
        <end position="126"/>
    </location>
</feature>
<dbReference type="Proteomes" id="UP001549119">
    <property type="component" value="Unassembled WGS sequence"/>
</dbReference>
<comment type="caution">
    <text evidence="7">The sequence shown here is derived from an EMBL/GenBank/DDBJ whole genome shotgun (WGS) entry which is preliminary data.</text>
</comment>
<proteinExistence type="predicted"/>
<protein>
    <submittedName>
        <fullName evidence="7">Protein TonB</fullName>
    </submittedName>
</protein>
<keyword evidence="5" id="KW-0732">Signal</keyword>
<sequence>MSPRAVISAAVVFGLTLSPGAAGARTTPGPAARAWLSDLVTRIDAADRAGTRPGPDRGRGTVVVHVQIAADGAVQGAEIEESSGSPRLDERALRAVQGISPAPVPPAALLGEDGIVDLSIPVALGR</sequence>
<evidence type="ECO:0000256" key="4">
    <source>
        <dbReference type="ARBA" id="ARBA00023136"/>
    </source>
</evidence>
<gene>
    <name evidence="7" type="ORF">ABIC20_005835</name>
</gene>
<feature type="domain" description="TonB C-terminal" evidence="6">
    <location>
        <begin position="34"/>
        <end position="126"/>
    </location>
</feature>
<reference evidence="7 8" key="1">
    <citation type="submission" date="2024-06" db="EMBL/GenBank/DDBJ databases">
        <title>Genomics of switchgrass bacterial isolates.</title>
        <authorList>
            <person name="Shade A."/>
        </authorList>
    </citation>
    <scope>NUCLEOTIDE SEQUENCE [LARGE SCALE GENOMIC DNA]</scope>
    <source>
        <strain evidence="7 8">PvP084</strain>
    </source>
</reference>
<dbReference type="InterPro" id="IPR037682">
    <property type="entry name" value="TonB_C"/>
</dbReference>
<organism evidence="7 8">
    <name type="scientific">Methylobacterium radiotolerans</name>
    <dbReference type="NCBI Taxonomy" id="31998"/>
    <lineage>
        <taxon>Bacteria</taxon>
        <taxon>Pseudomonadati</taxon>
        <taxon>Pseudomonadota</taxon>
        <taxon>Alphaproteobacteria</taxon>
        <taxon>Hyphomicrobiales</taxon>
        <taxon>Methylobacteriaceae</taxon>
        <taxon>Methylobacterium</taxon>
    </lineage>
</organism>
<evidence type="ECO:0000313" key="7">
    <source>
        <dbReference type="EMBL" id="MET3868526.1"/>
    </source>
</evidence>
<keyword evidence="4" id="KW-0472">Membrane</keyword>
<name>A0ABV2NPS2_9HYPH</name>
<dbReference type="SUPFAM" id="SSF74653">
    <property type="entry name" value="TolA/TonB C-terminal domain"/>
    <property type="match status" value="1"/>
</dbReference>
<accession>A0ABV2NPS2</accession>
<evidence type="ECO:0000256" key="1">
    <source>
        <dbReference type="ARBA" id="ARBA00004167"/>
    </source>
</evidence>
<evidence type="ECO:0000259" key="6">
    <source>
        <dbReference type="PROSITE" id="PS52015"/>
    </source>
</evidence>
<dbReference type="Pfam" id="PF13103">
    <property type="entry name" value="TonB_2"/>
    <property type="match status" value="1"/>
</dbReference>
<keyword evidence="3" id="KW-1133">Transmembrane helix</keyword>
<keyword evidence="8" id="KW-1185">Reference proteome</keyword>
<keyword evidence="2" id="KW-0812">Transmembrane</keyword>
<dbReference type="RefSeq" id="WP_043073657.1">
    <property type="nucleotide sequence ID" value="NZ_CAJCKR010000009.1"/>
</dbReference>
<feature type="signal peptide" evidence="5">
    <location>
        <begin position="1"/>
        <end position="24"/>
    </location>
</feature>
<dbReference type="EMBL" id="JBEPNW010000002">
    <property type="protein sequence ID" value="MET3868526.1"/>
    <property type="molecule type" value="Genomic_DNA"/>
</dbReference>
<dbReference type="NCBIfam" id="TIGR01352">
    <property type="entry name" value="tonB_Cterm"/>
    <property type="match status" value="1"/>
</dbReference>
<comment type="subcellular location">
    <subcellularLocation>
        <location evidence="1">Membrane</location>
        <topology evidence="1">Single-pass membrane protein</topology>
    </subcellularLocation>
</comment>
<evidence type="ECO:0000313" key="8">
    <source>
        <dbReference type="Proteomes" id="UP001549119"/>
    </source>
</evidence>
<evidence type="ECO:0000256" key="5">
    <source>
        <dbReference type="SAM" id="SignalP"/>
    </source>
</evidence>
<dbReference type="Gene3D" id="3.30.1150.10">
    <property type="match status" value="1"/>
</dbReference>
<dbReference type="InterPro" id="IPR006260">
    <property type="entry name" value="TonB/TolA_C"/>
</dbReference>
<evidence type="ECO:0000256" key="3">
    <source>
        <dbReference type="ARBA" id="ARBA00022989"/>
    </source>
</evidence>
<evidence type="ECO:0000256" key="2">
    <source>
        <dbReference type="ARBA" id="ARBA00022692"/>
    </source>
</evidence>